<dbReference type="RefSeq" id="XP_019017491.1">
    <property type="nucleotide sequence ID" value="XM_019159985.1"/>
</dbReference>
<dbReference type="AlphaFoldDB" id="A0A1E3NLC8"/>
<dbReference type="EMBL" id="KV454003">
    <property type="protein sequence ID" value="ODQ46378.1"/>
    <property type="molecule type" value="Genomic_DNA"/>
</dbReference>
<protein>
    <submittedName>
        <fullName evidence="2">Uncharacterized protein</fullName>
    </submittedName>
</protein>
<organism evidence="2 3">
    <name type="scientific">Pichia membranifaciens NRRL Y-2026</name>
    <dbReference type="NCBI Taxonomy" id="763406"/>
    <lineage>
        <taxon>Eukaryota</taxon>
        <taxon>Fungi</taxon>
        <taxon>Dikarya</taxon>
        <taxon>Ascomycota</taxon>
        <taxon>Saccharomycotina</taxon>
        <taxon>Pichiomycetes</taxon>
        <taxon>Pichiales</taxon>
        <taxon>Pichiaceae</taxon>
        <taxon>Pichia</taxon>
    </lineage>
</organism>
<dbReference type="Proteomes" id="UP000094455">
    <property type="component" value="Unassembled WGS sequence"/>
</dbReference>
<dbReference type="GeneID" id="30176672"/>
<evidence type="ECO:0000256" key="1">
    <source>
        <dbReference type="SAM" id="MobiDB-lite"/>
    </source>
</evidence>
<gene>
    <name evidence="2" type="ORF">PICMEDRAFT_129048</name>
</gene>
<feature type="region of interest" description="Disordered" evidence="1">
    <location>
        <begin position="23"/>
        <end position="63"/>
    </location>
</feature>
<evidence type="ECO:0000313" key="2">
    <source>
        <dbReference type="EMBL" id="ODQ46378.1"/>
    </source>
</evidence>
<accession>A0A1E3NLC8</accession>
<name>A0A1E3NLC8_9ASCO</name>
<reference evidence="2 3" key="1">
    <citation type="journal article" date="2016" name="Proc. Natl. Acad. Sci. U.S.A.">
        <title>Comparative genomics of biotechnologically important yeasts.</title>
        <authorList>
            <person name="Riley R."/>
            <person name="Haridas S."/>
            <person name="Wolfe K.H."/>
            <person name="Lopes M.R."/>
            <person name="Hittinger C.T."/>
            <person name="Goeker M."/>
            <person name="Salamov A.A."/>
            <person name="Wisecaver J.H."/>
            <person name="Long T.M."/>
            <person name="Calvey C.H."/>
            <person name="Aerts A.L."/>
            <person name="Barry K.W."/>
            <person name="Choi C."/>
            <person name="Clum A."/>
            <person name="Coughlan A.Y."/>
            <person name="Deshpande S."/>
            <person name="Douglass A.P."/>
            <person name="Hanson S.J."/>
            <person name="Klenk H.-P."/>
            <person name="LaButti K.M."/>
            <person name="Lapidus A."/>
            <person name="Lindquist E.A."/>
            <person name="Lipzen A.M."/>
            <person name="Meier-Kolthoff J.P."/>
            <person name="Ohm R.A."/>
            <person name="Otillar R.P."/>
            <person name="Pangilinan J.L."/>
            <person name="Peng Y."/>
            <person name="Rokas A."/>
            <person name="Rosa C.A."/>
            <person name="Scheuner C."/>
            <person name="Sibirny A.A."/>
            <person name="Slot J.C."/>
            <person name="Stielow J.B."/>
            <person name="Sun H."/>
            <person name="Kurtzman C.P."/>
            <person name="Blackwell M."/>
            <person name="Grigoriev I.V."/>
            <person name="Jeffries T.W."/>
        </authorList>
    </citation>
    <scope>NUCLEOTIDE SEQUENCE [LARGE SCALE GENOMIC DNA]</scope>
    <source>
        <strain evidence="2 3">NRRL Y-2026</strain>
    </source>
</reference>
<proteinExistence type="predicted"/>
<keyword evidence="3" id="KW-1185">Reference proteome</keyword>
<sequence length="106" mass="10978">MRPASGPRTARAFIPATATYRLGRQQRSAPHDRHQGPSQHDGTTAVGVVGGGPLPGRVAASGSAAAEECARQVGGENTPLLGSRKAQTTVATRKGVSWILATQFFT</sequence>
<evidence type="ECO:0000313" key="3">
    <source>
        <dbReference type="Proteomes" id="UP000094455"/>
    </source>
</evidence>